<name>A0A7W7SZ62_9PSEU</name>
<evidence type="ECO:0000256" key="1">
    <source>
        <dbReference type="SAM" id="Phobius"/>
    </source>
</evidence>
<reference evidence="2 3" key="1">
    <citation type="submission" date="2020-08" db="EMBL/GenBank/DDBJ databases">
        <title>Sequencing the genomes of 1000 actinobacteria strains.</title>
        <authorList>
            <person name="Klenk H.-P."/>
        </authorList>
    </citation>
    <scope>NUCLEOTIDE SEQUENCE [LARGE SCALE GENOMIC DNA]</scope>
    <source>
        <strain evidence="2 3">DSM 45084</strain>
    </source>
</reference>
<keyword evidence="1" id="KW-1133">Transmembrane helix</keyword>
<evidence type="ECO:0000313" key="2">
    <source>
        <dbReference type="EMBL" id="MBB4963569.1"/>
    </source>
</evidence>
<keyword evidence="1" id="KW-0472">Membrane</keyword>
<evidence type="ECO:0000313" key="3">
    <source>
        <dbReference type="Proteomes" id="UP000542674"/>
    </source>
</evidence>
<feature type="transmembrane region" description="Helical" evidence="1">
    <location>
        <begin position="12"/>
        <end position="36"/>
    </location>
</feature>
<feature type="transmembrane region" description="Helical" evidence="1">
    <location>
        <begin position="77"/>
        <end position="108"/>
    </location>
</feature>
<dbReference type="RefSeq" id="WP_184666328.1">
    <property type="nucleotide sequence ID" value="NZ_BAABAI010000034.1"/>
</dbReference>
<dbReference type="AlphaFoldDB" id="A0A7W7SZ62"/>
<accession>A0A7W7SZ62</accession>
<dbReference type="Proteomes" id="UP000542674">
    <property type="component" value="Unassembled WGS sequence"/>
</dbReference>
<comment type="caution">
    <text evidence="2">The sequence shown here is derived from an EMBL/GenBank/DDBJ whole genome shotgun (WGS) entry which is preliminary data.</text>
</comment>
<dbReference type="EMBL" id="JACHJS010000001">
    <property type="protein sequence ID" value="MBB4963569.1"/>
    <property type="molecule type" value="Genomic_DNA"/>
</dbReference>
<proteinExistence type="predicted"/>
<feature type="transmembrane region" description="Helical" evidence="1">
    <location>
        <begin position="42"/>
        <end position="65"/>
    </location>
</feature>
<sequence length="128" mass="13614">MSCIVGRPLRPVSWLAVPVLFGTAVLGLTGLGAVLLGDPRPITLPSALFGASAAMGFVTAPLVSWRRYRPPRWAYPAAFLVVGVFADGVQVPVGLSCLIGLPAVAFLVHRYFVERRLTAESAHQSGWS</sequence>
<protein>
    <submittedName>
        <fullName evidence="2">Uncharacterized protein</fullName>
    </submittedName>
</protein>
<gene>
    <name evidence="2" type="ORF">F4559_000928</name>
</gene>
<organism evidence="2 3">
    <name type="scientific">Saccharothrix violaceirubra</name>
    <dbReference type="NCBI Taxonomy" id="413306"/>
    <lineage>
        <taxon>Bacteria</taxon>
        <taxon>Bacillati</taxon>
        <taxon>Actinomycetota</taxon>
        <taxon>Actinomycetes</taxon>
        <taxon>Pseudonocardiales</taxon>
        <taxon>Pseudonocardiaceae</taxon>
        <taxon>Saccharothrix</taxon>
    </lineage>
</organism>
<keyword evidence="3" id="KW-1185">Reference proteome</keyword>
<keyword evidence="1" id="KW-0812">Transmembrane</keyword>